<dbReference type="RefSeq" id="WP_165241560.1">
    <property type="nucleotide sequence ID" value="NZ_JAAKZV010000176.1"/>
</dbReference>
<accession>A0A6G4U7D1</accession>
<dbReference type="GO" id="GO:0016887">
    <property type="term" value="F:ATP hydrolysis activity"/>
    <property type="evidence" value="ECO:0007669"/>
    <property type="project" value="InterPro"/>
</dbReference>
<proteinExistence type="predicted"/>
<dbReference type="AlphaFoldDB" id="A0A6G4U7D1"/>
<evidence type="ECO:0000256" key="1">
    <source>
        <dbReference type="SAM" id="MobiDB-lite"/>
    </source>
</evidence>
<protein>
    <submittedName>
        <fullName evidence="3">MoxR family ATPase</fullName>
    </submittedName>
</protein>
<sequence length="340" mass="37711">MSDWEIFRGTREQHGGIDRLPPPPPWRDFNGGPALPIPDSGTGNDHAARTYRPGAEAIRLVNAALYLRRPLLVMGPPGTGKSTLAHAVAHELGLGPVLHWPITSRVTLRDGLYEYDPLTRLYAMSRGESGGYAQPSDDIGNYIRLGPLGTSLLPYQRPRVLLIDEIDKSDIDLPNDLLTIFERGSYDIVELARRADQVAEVMTADDTSMRVPVRQGRVACRAFPFVVMTSNGEREFPPAFLRRCITLHLRQPTTVEEMNAIVSEHLGELIGEQGRLPKNAERMIQQFLQRSSSGLLANDQLLNAVYLCHHAILEDKPSDVIELAEQVMPYLSTGNGDFDG</sequence>
<dbReference type="CDD" id="cd00009">
    <property type="entry name" value="AAA"/>
    <property type="match status" value="1"/>
</dbReference>
<reference evidence="3 4" key="1">
    <citation type="submission" date="2020-02" db="EMBL/GenBank/DDBJ databases">
        <title>Whole-genome analyses of novel actinobacteria.</title>
        <authorList>
            <person name="Sahin N."/>
        </authorList>
    </citation>
    <scope>NUCLEOTIDE SEQUENCE [LARGE SCALE GENOMIC DNA]</scope>
    <source>
        <strain evidence="3 4">A7024</strain>
    </source>
</reference>
<dbReference type="SMART" id="SM00382">
    <property type="entry name" value="AAA"/>
    <property type="match status" value="1"/>
</dbReference>
<comment type="caution">
    <text evidence="3">The sequence shown here is derived from an EMBL/GenBank/DDBJ whole genome shotgun (WGS) entry which is preliminary data.</text>
</comment>
<dbReference type="EMBL" id="JAAKZV010000176">
    <property type="protein sequence ID" value="NGN68013.1"/>
    <property type="molecule type" value="Genomic_DNA"/>
</dbReference>
<organism evidence="3 4">
    <name type="scientific">Streptomyces coryli</name>
    <dbReference type="NCBI Taxonomy" id="1128680"/>
    <lineage>
        <taxon>Bacteria</taxon>
        <taxon>Bacillati</taxon>
        <taxon>Actinomycetota</taxon>
        <taxon>Actinomycetes</taxon>
        <taxon>Kitasatosporales</taxon>
        <taxon>Streptomycetaceae</taxon>
        <taxon>Streptomyces</taxon>
    </lineage>
</organism>
<keyword evidence="4" id="KW-1185">Reference proteome</keyword>
<gene>
    <name evidence="3" type="ORF">G5C51_29450</name>
</gene>
<dbReference type="Proteomes" id="UP000481583">
    <property type="component" value="Unassembled WGS sequence"/>
</dbReference>
<feature type="domain" description="AAA+ ATPase" evidence="2">
    <location>
        <begin position="67"/>
        <end position="252"/>
    </location>
</feature>
<dbReference type="Gene3D" id="3.40.50.300">
    <property type="entry name" value="P-loop containing nucleotide triphosphate hydrolases"/>
    <property type="match status" value="1"/>
</dbReference>
<evidence type="ECO:0000313" key="3">
    <source>
        <dbReference type="EMBL" id="NGN68013.1"/>
    </source>
</evidence>
<dbReference type="Pfam" id="PF00004">
    <property type="entry name" value="AAA"/>
    <property type="match status" value="1"/>
</dbReference>
<evidence type="ECO:0000313" key="4">
    <source>
        <dbReference type="Proteomes" id="UP000481583"/>
    </source>
</evidence>
<dbReference type="GO" id="GO:0005524">
    <property type="term" value="F:ATP binding"/>
    <property type="evidence" value="ECO:0007669"/>
    <property type="project" value="InterPro"/>
</dbReference>
<dbReference type="InterPro" id="IPR003959">
    <property type="entry name" value="ATPase_AAA_core"/>
</dbReference>
<feature type="region of interest" description="Disordered" evidence="1">
    <location>
        <begin position="1"/>
        <end position="48"/>
    </location>
</feature>
<dbReference type="SUPFAM" id="SSF52540">
    <property type="entry name" value="P-loop containing nucleoside triphosphate hydrolases"/>
    <property type="match status" value="1"/>
</dbReference>
<name>A0A6G4U7D1_9ACTN</name>
<dbReference type="InterPro" id="IPR027417">
    <property type="entry name" value="P-loop_NTPase"/>
</dbReference>
<feature type="compositionally biased region" description="Basic and acidic residues" evidence="1">
    <location>
        <begin position="1"/>
        <end position="17"/>
    </location>
</feature>
<dbReference type="InterPro" id="IPR003593">
    <property type="entry name" value="AAA+_ATPase"/>
</dbReference>
<evidence type="ECO:0000259" key="2">
    <source>
        <dbReference type="SMART" id="SM00382"/>
    </source>
</evidence>